<accession>A0ABR2ANX7</accession>
<reference evidence="1 2" key="1">
    <citation type="journal article" date="2024" name="G3 (Bethesda)">
        <title>Genome assembly of Hibiscus sabdariffa L. provides insights into metabolisms of medicinal natural products.</title>
        <authorList>
            <person name="Kim T."/>
        </authorList>
    </citation>
    <scope>NUCLEOTIDE SEQUENCE [LARGE SCALE GENOMIC DNA]</scope>
    <source>
        <strain evidence="1">TK-2024</strain>
        <tissue evidence="1">Old leaves</tissue>
    </source>
</reference>
<proteinExistence type="predicted"/>
<name>A0ABR2ANX7_9ROSI</name>
<gene>
    <name evidence="1" type="ORF">V6N12_037119</name>
</gene>
<evidence type="ECO:0000313" key="2">
    <source>
        <dbReference type="Proteomes" id="UP001472677"/>
    </source>
</evidence>
<comment type="caution">
    <text evidence="1">The sequence shown here is derived from an EMBL/GenBank/DDBJ whole genome shotgun (WGS) entry which is preliminary data.</text>
</comment>
<dbReference type="Proteomes" id="UP001472677">
    <property type="component" value="Unassembled WGS sequence"/>
</dbReference>
<protein>
    <submittedName>
        <fullName evidence="1">Uncharacterized protein</fullName>
    </submittedName>
</protein>
<keyword evidence="2" id="KW-1185">Reference proteome</keyword>
<sequence length="125" mass="13880">MPVLQDVQVYKDVAQFENEYEKAEVPVDVGFVDEEFHSGLDPFTLSNGVFGLVHRPPFPLVDLTSPLHQHARLNSGIGVVPELPSFPPAVPFLSHTLASKPITKLHLSLTFYQTHGEKPPNHCTK</sequence>
<dbReference type="EMBL" id="JBBPBM010000446">
    <property type="protein sequence ID" value="KAK8495324.1"/>
    <property type="molecule type" value="Genomic_DNA"/>
</dbReference>
<evidence type="ECO:0000313" key="1">
    <source>
        <dbReference type="EMBL" id="KAK8495324.1"/>
    </source>
</evidence>
<organism evidence="1 2">
    <name type="scientific">Hibiscus sabdariffa</name>
    <name type="common">roselle</name>
    <dbReference type="NCBI Taxonomy" id="183260"/>
    <lineage>
        <taxon>Eukaryota</taxon>
        <taxon>Viridiplantae</taxon>
        <taxon>Streptophyta</taxon>
        <taxon>Embryophyta</taxon>
        <taxon>Tracheophyta</taxon>
        <taxon>Spermatophyta</taxon>
        <taxon>Magnoliopsida</taxon>
        <taxon>eudicotyledons</taxon>
        <taxon>Gunneridae</taxon>
        <taxon>Pentapetalae</taxon>
        <taxon>rosids</taxon>
        <taxon>malvids</taxon>
        <taxon>Malvales</taxon>
        <taxon>Malvaceae</taxon>
        <taxon>Malvoideae</taxon>
        <taxon>Hibiscus</taxon>
    </lineage>
</organism>